<evidence type="ECO:0000313" key="2">
    <source>
        <dbReference type="Proteomes" id="UP000245626"/>
    </source>
</evidence>
<accession>A0ACD0NZB8</accession>
<organism evidence="1 2">
    <name type="scientific">Violaceomyces palustris</name>
    <dbReference type="NCBI Taxonomy" id="1673888"/>
    <lineage>
        <taxon>Eukaryota</taxon>
        <taxon>Fungi</taxon>
        <taxon>Dikarya</taxon>
        <taxon>Basidiomycota</taxon>
        <taxon>Ustilaginomycotina</taxon>
        <taxon>Ustilaginomycetes</taxon>
        <taxon>Violaceomycetales</taxon>
        <taxon>Violaceomycetaceae</taxon>
        <taxon>Violaceomyces</taxon>
    </lineage>
</organism>
<keyword evidence="2" id="KW-1185">Reference proteome</keyword>
<gene>
    <name evidence="1" type="ORF">IE53DRAFT_386473</name>
</gene>
<sequence length="359" mass="40618">MDQEDPSLQFFPEGKVDLYAALGLDQGPSTSQEDVKKAYKKLALKFHPDKVLSNATTRKGRTDEEKEETLRRFQQIGFSYAVLSDEKRRKRYDETGRTDELGLGEGDEDFDWNQYFKELWSGEVNKKSLDEFRKKYQNSEEEKEDILQAYRETSGSLEGIFSRVPCSEILVDEERFIKIVNSAIDQGQLEKSKKWEKTSKDEATREKLKNKARKEAKEAESYAKELGVWDDLFGEGKGNGKPNTSKKGKEKKKTKGGGGKEGEDDLAGLQALMMRKRGQRASAFDEMISKLEAKSGIKPNHLPTDEEFDAIQKNMLDRAQASKSDQANRRSAKRKSDLASPPPSSSSTRSTGAGKKRRS</sequence>
<proteinExistence type="predicted"/>
<name>A0ACD0NZB8_9BASI</name>
<dbReference type="EMBL" id="KZ819864">
    <property type="protein sequence ID" value="PWN51178.1"/>
    <property type="molecule type" value="Genomic_DNA"/>
</dbReference>
<protein>
    <submittedName>
        <fullName evidence="1">DnaJ-domain-containing protein</fullName>
    </submittedName>
</protein>
<evidence type="ECO:0000313" key="1">
    <source>
        <dbReference type="EMBL" id="PWN51178.1"/>
    </source>
</evidence>
<reference evidence="1 2" key="1">
    <citation type="journal article" date="2018" name="Mol. Biol. Evol.">
        <title>Broad Genomic Sampling Reveals a Smut Pathogenic Ancestry of the Fungal Clade Ustilaginomycotina.</title>
        <authorList>
            <person name="Kijpornyongpan T."/>
            <person name="Mondo S.J."/>
            <person name="Barry K."/>
            <person name="Sandor L."/>
            <person name="Lee J."/>
            <person name="Lipzen A."/>
            <person name="Pangilinan J."/>
            <person name="LaButti K."/>
            <person name="Hainaut M."/>
            <person name="Henrissat B."/>
            <person name="Grigoriev I.V."/>
            <person name="Spatafora J.W."/>
            <person name="Aime M.C."/>
        </authorList>
    </citation>
    <scope>NUCLEOTIDE SEQUENCE [LARGE SCALE GENOMIC DNA]</scope>
    <source>
        <strain evidence="1 2">SA 807</strain>
    </source>
</reference>
<dbReference type="Proteomes" id="UP000245626">
    <property type="component" value="Unassembled WGS sequence"/>
</dbReference>